<dbReference type="PANTHER" id="PTHR11741:SF0">
    <property type="entry name" value="ELONGATION FACTOR TS, MITOCHONDRIAL"/>
    <property type="match status" value="1"/>
</dbReference>
<dbReference type="InterPro" id="IPR014039">
    <property type="entry name" value="Transl_elong_EFTs/EF1B_dimer"/>
</dbReference>
<evidence type="ECO:0000313" key="12">
    <source>
        <dbReference type="Proteomes" id="UP000232063"/>
    </source>
</evidence>
<comment type="subcellular location">
    <subcellularLocation>
        <location evidence="7 9">Cytoplasm</location>
    </subcellularLocation>
</comment>
<keyword evidence="12" id="KW-1185">Reference proteome</keyword>
<dbReference type="InterPro" id="IPR001816">
    <property type="entry name" value="Transl_elong_EFTs/EF1B"/>
</dbReference>
<dbReference type="NCBIfam" id="TIGR00116">
    <property type="entry name" value="tsf"/>
    <property type="match status" value="1"/>
</dbReference>
<comment type="similarity">
    <text evidence="1 7 8">Belongs to the EF-Ts family.</text>
</comment>
<comment type="function">
    <text evidence="6 7 8">Associates with the EF-Tu.GDP complex and induces the exchange of GDP to GTP. It remains bound to the aminoacyl-tRNA.EF-Tu.GTP complex up to the GTP hydrolysis stage on the ribosome.</text>
</comment>
<evidence type="ECO:0000313" key="11">
    <source>
        <dbReference type="EMBL" id="ATZ17476.1"/>
    </source>
</evidence>
<dbReference type="RefSeq" id="WP_025734628.1">
    <property type="nucleotide sequence ID" value="NZ_CP024963.1"/>
</dbReference>
<evidence type="ECO:0000256" key="4">
    <source>
        <dbReference type="ARBA" id="ARBA00022768"/>
    </source>
</evidence>
<dbReference type="PROSITE" id="PS01126">
    <property type="entry name" value="EF_TS_1"/>
    <property type="match status" value="1"/>
</dbReference>
<sequence>MAIDVKKIKELRDITQAGMMDAKNALEATNNDIDEAIIWLRENGLAKAAKKSDRVAAEGVTIAKQNDKYAIILEVNSETDFVAKNKDFLALIDDIADALLQANVNTVEQAHEIKIAKGMSIKEALIHATATIGEKIELRRFELIEIKPNHTISFYNHANSRVSVLLDFEGKMDSADAYNVAMHVAAMAPKYRTINEVPVEFKDAELHIITENAKEDPKLQGKPENVLHGILQGKLSKRLADINLADQQFVIDEKFKVGEFLKAKNVSLKEMVRYEVGEGIEKIVADFASEVAAQLNGGN</sequence>
<evidence type="ECO:0000256" key="1">
    <source>
        <dbReference type="ARBA" id="ARBA00005532"/>
    </source>
</evidence>
<dbReference type="KEGG" id="elj:ELUMI_v1c07540"/>
<evidence type="ECO:0000256" key="7">
    <source>
        <dbReference type="HAMAP-Rule" id="MF_00050"/>
    </source>
</evidence>
<dbReference type="InterPro" id="IPR009060">
    <property type="entry name" value="UBA-like_sf"/>
</dbReference>
<evidence type="ECO:0000256" key="6">
    <source>
        <dbReference type="ARBA" id="ARBA00025453"/>
    </source>
</evidence>
<protein>
    <recommendedName>
        <fullName evidence="2 7">Elongation factor Ts</fullName>
        <shortName evidence="7">EF-Ts</shortName>
    </recommendedName>
</protein>
<feature type="domain" description="Translation elongation factor EFTs/EF1B dimerisation" evidence="10">
    <location>
        <begin position="70"/>
        <end position="278"/>
    </location>
</feature>
<evidence type="ECO:0000256" key="8">
    <source>
        <dbReference type="RuleBase" id="RU000642"/>
    </source>
</evidence>
<accession>A0A2K8NVA3</accession>
<dbReference type="AlphaFoldDB" id="A0A2K8NVA3"/>
<dbReference type="FunFam" id="1.10.8.10:FF:000001">
    <property type="entry name" value="Elongation factor Ts"/>
    <property type="match status" value="1"/>
</dbReference>
<organism evidence="11 12">
    <name type="scientific">Williamsoniiplasma luminosum</name>
    <dbReference type="NCBI Taxonomy" id="214888"/>
    <lineage>
        <taxon>Bacteria</taxon>
        <taxon>Bacillati</taxon>
        <taxon>Mycoplasmatota</taxon>
        <taxon>Mollicutes</taxon>
        <taxon>Entomoplasmatales</taxon>
        <taxon>Williamsoniiplasma</taxon>
    </lineage>
</organism>
<evidence type="ECO:0000256" key="9">
    <source>
        <dbReference type="RuleBase" id="RU000643"/>
    </source>
</evidence>
<dbReference type="PROSITE" id="PS01127">
    <property type="entry name" value="EF_TS_2"/>
    <property type="match status" value="1"/>
</dbReference>
<evidence type="ECO:0000256" key="3">
    <source>
        <dbReference type="ARBA" id="ARBA00022490"/>
    </source>
</evidence>
<dbReference type="Pfam" id="PF00889">
    <property type="entry name" value="EF_TS"/>
    <property type="match status" value="1"/>
</dbReference>
<evidence type="ECO:0000256" key="5">
    <source>
        <dbReference type="ARBA" id="ARBA00022917"/>
    </source>
</evidence>
<dbReference type="Proteomes" id="UP000232063">
    <property type="component" value="Chromosome"/>
</dbReference>
<dbReference type="HAMAP" id="MF_00050">
    <property type="entry name" value="EF_Ts"/>
    <property type="match status" value="1"/>
</dbReference>
<evidence type="ECO:0000256" key="2">
    <source>
        <dbReference type="ARBA" id="ARBA00016956"/>
    </source>
</evidence>
<dbReference type="SUPFAM" id="SSF46934">
    <property type="entry name" value="UBA-like"/>
    <property type="match status" value="1"/>
</dbReference>
<reference evidence="11 12" key="1">
    <citation type="submission" date="2017-11" db="EMBL/GenBank/DDBJ databases">
        <title>Genome sequence of Entomoplasma luminosum PIMN-1 (ATCC 49195).</title>
        <authorList>
            <person name="Lo W.-S."/>
            <person name="Gasparich G.E."/>
            <person name="Kuo C.-H."/>
        </authorList>
    </citation>
    <scope>NUCLEOTIDE SEQUENCE [LARGE SCALE GENOMIC DNA]</scope>
    <source>
        <strain evidence="11 12">PIMN-1</strain>
    </source>
</reference>
<dbReference type="OrthoDB" id="9808348at2"/>
<dbReference type="GO" id="GO:0003746">
    <property type="term" value="F:translation elongation factor activity"/>
    <property type="evidence" value="ECO:0007669"/>
    <property type="project" value="UniProtKB-UniRule"/>
</dbReference>
<keyword evidence="3 7" id="KW-0963">Cytoplasm</keyword>
<dbReference type="SUPFAM" id="SSF54713">
    <property type="entry name" value="Elongation factor Ts (EF-Ts), dimerisation domain"/>
    <property type="match status" value="2"/>
</dbReference>
<name>A0A2K8NVA3_9MOLU</name>
<dbReference type="EMBL" id="CP024963">
    <property type="protein sequence ID" value="ATZ17476.1"/>
    <property type="molecule type" value="Genomic_DNA"/>
</dbReference>
<evidence type="ECO:0000259" key="10">
    <source>
        <dbReference type="Pfam" id="PF00889"/>
    </source>
</evidence>
<dbReference type="CDD" id="cd14275">
    <property type="entry name" value="UBA_EF-Ts"/>
    <property type="match status" value="1"/>
</dbReference>
<feature type="region of interest" description="Involved in Mg(2+) ion dislocation from EF-Tu" evidence="7">
    <location>
        <begin position="79"/>
        <end position="82"/>
    </location>
</feature>
<keyword evidence="5 7" id="KW-0648">Protein biosynthesis</keyword>
<dbReference type="GO" id="GO:0005737">
    <property type="term" value="C:cytoplasm"/>
    <property type="evidence" value="ECO:0007669"/>
    <property type="project" value="UniProtKB-SubCell"/>
</dbReference>
<dbReference type="Gene3D" id="3.30.479.20">
    <property type="entry name" value="Elongation factor Ts, dimerisation domain"/>
    <property type="match status" value="2"/>
</dbReference>
<dbReference type="Gene3D" id="1.10.286.20">
    <property type="match status" value="1"/>
</dbReference>
<dbReference type="Gene3D" id="1.10.8.10">
    <property type="entry name" value="DNA helicase RuvA subunit, C-terminal domain"/>
    <property type="match status" value="1"/>
</dbReference>
<dbReference type="InterPro" id="IPR036402">
    <property type="entry name" value="EF-Ts_dimer_sf"/>
</dbReference>
<gene>
    <name evidence="7 11" type="primary">tsf</name>
    <name evidence="11" type="ORF">ELUMI_v1c07540</name>
</gene>
<proteinExistence type="inferred from homology"/>
<dbReference type="InterPro" id="IPR018101">
    <property type="entry name" value="Transl_elong_Ts_CS"/>
</dbReference>
<keyword evidence="4 7" id="KW-0251">Elongation factor</keyword>
<dbReference type="PANTHER" id="PTHR11741">
    <property type="entry name" value="ELONGATION FACTOR TS"/>
    <property type="match status" value="1"/>
</dbReference>